<dbReference type="RefSeq" id="WP_242976305.1">
    <property type="nucleotide sequence ID" value="NZ_PVXN01000053.1"/>
</dbReference>
<comment type="caution">
    <text evidence="1">The sequence shown here is derived from an EMBL/GenBank/DDBJ whole genome shotgun (WGS) entry which is preliminary data.</text>
</comment>
<proteinExistence type="predicted"/>
<dbReference type="AlphaFoldDB" id="A0A2T0APE2"/>
<sequence>MKRTTFKRTIWTNEQITFLRNNYRSMTNAEIAEKLGKTRRAVTEKARVLGIKKIRRIVTSSRIAFYEDGPGTKLELEGRLKMQNFYDLDVKVGDKVKIEISGYWREKKIRTGKVVFKNDYHITIQEKNYKESFLGAQFYTGDVKLINHKRQ</sequence>
<accession>A0A2T0APE2</accession>
<dbReference type="Proteomes" id="UP000239614">
    <property type="component" value="Unassembled WGS sequence"/>
</dbReference>
<name>A0A2T0APE2_9CLOT</name>
<dbReference type="EMBL" id="PVXN01000053">
    <property type="protein sequence ID" value="PRR70894.1"/>
    <property type="molecule type" value="Genomic_DNA"/>
</dbReference>
<organism evidence="1 2">
    <name type="scientific">Clostridium thermopalmarium DSM 5974</name>
    <dbReference type="NCBI Taxonomy" id="1121340"/>
    <lineage>
        <taxon>Bacteria</taxon>
        <taxon>Bacillati</taxon>
        <taxon>Bacillota</taxon>
        <taxon>Clostridia</taxon>
        <taxon>Eubacteriales</taxon>
        <taxon>Clostridiaceae</taxon>
        <taxon>Clostridium</taxon>
    </lineage>
</organism>
<reference evidence="1 2" key="1">
    <citation type="submission" date="2018-03" db="EMBL/GenBank/DDBJ databases">
        <title>Genome sequence of Clostridium thermopalmarium DSM 5974.</title>
        <authorList>
            <person name="Poehlein A."/>
            <person name="Daniel R."/>
        </authorList>
    </citation>
    <scope>NUCLEOTIDE SEQUENCE [LARGE SCALE GENOMIC DNA]</scope>
    <source>
        <strain evidence="1 2">DSM 5974</strain>
    </source>
</reference>
<evidence type="ECO:0000313" key="2">
    <source>
        <dbReference type="Proteomes" id="UP000239614"/>
    </source>
</evidence>
<keyword evidence="2" id="KW-1185">Reference proteome</keyword>
<protein>
    <submittedName>
        <fullName evidence="1">Uncharacterized protein</fullName>
    </submittedName>
</protein>
<gene>
    <name evidence="1" type="ORF">CPAL_19840</name>
</gene>
<evidence type="ECO:0000313" key="1">
    <source>
        <dbReference type="EMBL" id="PRR70894.1"/>
    </source>
</evidence>